<evidence type="ECO:0000313" key="2">
    <source>
        <dbReference type="EMBL" id="EMA46442.1"/>
    </source>
</evidence>
<dbReference type="EMBL" id="AOMA01000009">
    <property type="protein sequence ID" value="EMA46442.1"/>
    <property type="molecule type" value="Genomic_DNA"/>
</dbReference>
<keyword evidence="3" id="KW-1185">Reference proteome</keyword>
<comment type="caution">
    <text evidence="2">The sequence shown here is derived from an EMBL/GenBank/DDBJ whole genome shotgun (WGS) entry which is preliminary data.</text>
</comment>
<gene>
    <name evidence="2" type="ORF">C446_01193</name>
</gene>
<proteinExistence type="predicted"/>
<sequence>MVYVGESRHLQRRVREHVDGEWGGKFTSAHPPVELLEYESVDSGDETDEKGFAETFHDPPQTFVYSDVMEY</sequence>
<dbReference type="Proteomes" id="UP000011607">
    <property type="component" value="Unassembled WGS sequence"/>
</dbReference>
<evidence type="ECO:0000259" key="1">
    <source>
        <dbReference type="Pfam" id="PF01541"/>
    </source>
</evidence>
<accession>M0ML71</accession>
<organism evidence="2 3">
    <name type="scientific">Halobiforma nitratireducens JCM 10879</name>
    <dbReference type="NCBI Taxonomy" id="1227454"/>
    <lineage>
        <taxon>Archaea</taxon>
        <taxon>Methanobacteriati</taxon>
        <taxon>Methanobacteriota</taxon>
        <taxon>Stenosarchaea group</taxon>
        <taxon>Halobacteria</taxon>
        <taxon>Halobacteriales</taxon>
        <taxon>Natrialbaceae</taxon>
        <taxon>Halobiforma</taxon>
    </lineage>
</organism>
<dbReference type="InterPro" id="IPR000305">
    <property type="entry name" value="GIY-YIG_endonuc"/>
</dbReference>
<dbReference type="AlphaFoldDB" id="M0ML71"/>
<evidence type="ECO:0000313" key="3">
    <source>
        <dbReference type="Proteomes" id="UP000011607"/>
    </source>
</evidence>
<dbReference type="Gene3D" id="3.40.1440.10">
    <property type="entry name" value="GIY-YIG endonuclease"/>
    <property type="match status" value="1"/>
</dbReference>
<dbReference type="InterPro" id="IPR035901">
    <property type="entry name" value="GIY-YIG_endonuc_sf"/>
</dbReference>
<protein>
    <recommendedName>
        <fullName evidence="1">GIY-YIG domain-containing protein</fullName>
    </recommendedName>
</protein>
<feature type="domain" description="GIY-YIG" evidence="1">
    <location>
        <begin position="2"/>
        <end position="47"/>
    </location>
</feature>
<name>M0ML71_9EURY</name>
<dbReference type="STRING" id="1227454.C446_01193"/>
<reference evidence="2 3" key="1">
    <citation type="journal article" date="2014" name="PLoS Genet.">
        <title>Phylogenetically driven sequencing of extremely halophilic archaea reveals strategies for static and dynamic osmo-response.</title>
        <authorList>
            <person name="Becker E.A."/>
            <person name="Seitzer P.M."/>
            <person name="Tritt A."/>
            <person name="Larsen D."/>
            <person name="Krusor M."/>
            <person name="Yao A.I."/>
            <person name="Wu D."/>
            <person name="Madern D."/>
            <person name="Eisen J.A."/>
            <person name="Darling A.E."/>
            <person name="Facciotti M.T."/>
        </authorList>
    </citation>
    <scope>NUCLEOTIDE SEQUENCE [LARGE SCALE GENOMIC DNA]</scope>
    <source>
        <strain evidence="2 3">JCM 10879</strain>
    </source>
</reference>
<dbReference type="Pfam" id="PF01541">
    <property type="entry name" value="GIY-YIG"/>
    <property type="match status" value="1"/>
</dbReference>